<evidence type="ECO:0000256" key="1">
    <source>
        <dbReference type="ARBA" id="ARBA00022527"/>
    </source>
</evidence>
<dbReference type="PANTHER" id="PTHR35526:SF3">
    <property type="entry name" value="ANTI-SIGMA-F FACTOR RSBW"/>
    <property type="match status" value="1"/>
</dbReference>
<proteinExistence type="predicted"/>
<dbReference type="SUPFAM" id="SSF55874">
    <property type="entry name" value="ATPase domain of HSP90 chaperone/DNA topoisomerase II/histidine kinase"/>
    <property type="match status" value="1"/>
</dbReference>
<dbReference type="Gene3D" id="3.30.565.10">
    <property type="entry name" value="Histidine kinase-like ATPase, C-terminal domain"/>
    <property type="match status" value="1"/>
</dbReference>
<dbReference type="InterPro" id="IPR003594">
    <property type="entry name" value="HATPase_dom"/>
</dbReference>
<name>A0A1A3NBL9_MYCAS</name>
<feature type="domain" description="Histidine kinase/HSP90-like ATPase" evidence="2">
    <location>
        <begin position="14"/>
        <end position="133"/>
    </location>
</feature>
<dbReference type="PANTHER" id="PTHR35526">
    <property type="entry name" value="ANTI-SIGMA-F FACTOR RSBW-RELATED"/>
    <property type="match status" value="1"/>
</dbReference>
<evidence type="ECO:0000313" key="3">
    <source>
        <dbReference type="EMBL" id="OBK19533.1"/>
    </source>
</evidence>
<sequence>MGDADVVGDSHSGTADPHTVAMIRRKFGHWLDQHLEMDEERLADILLAADEAMSNCADHAYRVHDDVGDLTLKISYYPVTAELKVCVIDHGHWREPDTSPSNARGRGIVLMRALADDCTIDGSAEGTTVCLRFYGCPPNSYVFSQAS</sequence>
<dbReference type="Proteomes" id="UP000093629">
    <property type="component" value="Unassembled WGS sequence"/>
</dbReference>
<dbReference type="Pfam" id="PF13581">
    <property type="entry name" value="HATPase_c_2"/>
    <property type="match status" value="1"/>
</dbReference>
<dbReference type="GO" id="GO:0004674">
    <property type="term" value="F:protein serine/threonine kinase activity"/>
    <property type="evidence" value="ECO:0007669"/>
    <property type="project" value="UniProtKB-KW"/>
</dbReference>
<keyword evidence="1" id="KW-0418">Kinase</keyword>
<keyword evidence="1" id="KW-0723">Serine/threonine-protein kinase</keyword>
<dbReference type="EMBL" id="LZLQ01000015">
    <property type="protein sequence ID" value="OBK19533.1"/>
    <property type="molecule type" value="Genomic_DNA"/>
</dbReference>
<protein>
    <recommendedName>
        <fullName evidence="2">Histidine kinase/HSP90-like ATPase domain-containing protein</fullName>
    </recommendedName>
</protein>
<keyword evidence="4" id="KW-1185">Reference proteome</keyword>
<evidence type="ECO:0000259" key="2">
    <source>
        <dbReference type="Pfam" id="PF13581"/>
    </source>
</evidence>
<dbReference type="CDD" id="cd16936">
    <property type="entry name" value="HATPase_RsbW-like"/>
    <property type="match status" value="1"/>
</dbReference>
<organism evidence="3 4">
    <name type="scientific">Mycobacterium asiaticum</name>
    <dbReference type="NCBI Taxonomy" id="1790"/>
    <lineage>
        <taxon>Bacteria</taxon>
        <taxon>Bacillati</taxon>
        <taxon>Actinomycetota</taxon>
        <taxon>Actinomycetes</taxon>
        <taxon>Mycobacteriales</taxon>
        <taxon>Mycobacteriaceae</taxon>
        <taxon>Mycobacterium</taxon>
    </lineage>
</organism>
<dbReference type="InterPro" id="IPR036890">
    <property type="entry name" value="HATPase_C_sf"/>
</dbReference>
<dbReference type="AlphaFoldDB" id="A0A1A3NBL9"/>
<comment type="caution">
    <text evidence="3">The sequence shown here is derived from an EMBL/GenBank/DDBJ whole genome shotgun (WGS) entry which is preliminary data.</text>
</comment>
<keyword evidence="1" id="KW-0808">Transferase</keyword>
<evidence type="ECO:0000313" key="4">
    <source>
        <dbReference type="Proteomes" id="UP000093629"/>
    </source>
</evidence>
<accession>A0A1A3NBL9</accession>
<gene>
    <name evidence="3" type="ORF">A5636_18170</name>
</gene>
<reference evidence="3 4" key="1">
    <citation type="submission" date="2016-06" db="EMBL/GenBank/DDBJ databases">
        <authorList>
            <person name="Kjaerup R.B."/>
            <person name="Dalgaard T.S."/>
            <person name="Juul-Madsen H.R."/>
        </authorList>
    </citation>
    <scope>NUCLEOTIDE SEQUENCE [LARGE SCALE GENOMIC DNA]</scope>
    <source>
        <strain evidence="3 4">1245139.5</strain>
    </source>
</reference>
<dbReference type="InterPro" id="IPR050267">
    <property type="entry name" value="Anti-sigma-factor_SerPK"/>
</dbReference>